<comment type="caution">
    <text evidence="2">The sequence shown here is derived from an EMBL/GenBank/DDBJ whole genome shotgun (WGS) entry which is preliminary data.</text>
</comment>
<evidence type="ECO:0000313" key="2">
    <source>
        <dbReference type="EMBL" id="KAF6104199.1"/>
    </source>
</evidence>
<evidence type="ECO:0000313" key="3">
    <source>
        <dbReference type="Proteomes" id="UP000664940"/>
    </source>
</evidence>
<reference evidence="2 3" key="1">
    <citation type="journal article" date="2020" name="Nature">
        <title>Six reference-quality genomes reveal evolution of bat adaptations.</title>
        <authorList>
            <person name="Jebb D."/>
            <person name="Huang Z."/>
            <person name="Pippel M."/>
            <person name="Hughes G.M."/>
            <person name="Lavrichenko K."/>
            <person name="Devanna P."/>
            <person name="Winkler S."/>
            <person name="Jermiin L.S."/>
            <person name="Skirmuntt E.C."/>
            <person name="Katzourakis A."/>
            <person name="Burkitt-Gray L."/>
            <person name="Ray D.A."/>
            <person name="Sullivan K.A.M."/>
            <person name="Roscito J.G."/>
            <person name="Kirilenko B.M."/>
            <person name="Davalos L.M."/>
            <person name="Corthals A.P."/>
            <person name="Power M.L."/>
            <person name="Jones G."/>
            <person name="Ransome R.D."/>
            <person name="Dechmann D.K.N."/>
            <person name="Locatelli A.G."/>
            <person name="Puechmaille S.J."/>
            <person name="Fedrigo O."/>
            <person name="Jarvis E.D."/>
            <person name="Hiller M."/>
            <person name="Vernes S.C."/>
            <person name="Myers E.W."/>
            <person name="Teeling E.C."/>
        </authorList>
    </citation>
    <scope>NUCLEOTIDE SEQUENCE [LARGE SCALE GENOMIC DNA]</scope>
    <source>
        <strain evidence="2">Bat1K_MPI-CBG_1</strain>
    </source>
</reference>
<dbReference type="AlphaFoldDB" id="A0A834A289"/>
<accession>A0A834A289</accession>
<gene>
    <name evidence="2" type="ORF">HJG60_011206</name>
</gene>
<dbReference type="EMBL" id="JABVXQ010000006">
    <property type="protein sequence ID" value="KAF6104199.1"/>
    <property type="molecule type" value="Genomic_DNA"/>
</dbReference>
<sequence length="138" mass="15177">MPPKQSIKTKGARGGAHSCCSVDKRTVETGSQPDQPEGQFISENYKTTRTQDQDQKTRRPAWLLIPRQKPGGPPDFTSGLASGLLNRPSGYLPGDISEDFWNLRAYQDLQIPFAAIAKATSGEKLLQGHRHCHPGTCF</sequence>
<dbReference type="Proteomes" id="UP000664940">
    <property type="component" value="Unassembled WGS sequence"/>
</dbReference>
<name>A0A834A289_9CHIR</name>
<evidence type="ECO:0000256" key="1">
    <source>
        <dbReference type="SAM" id="MobiDB-lite"/>
    </source>
</evidence>
<organism evidence="2 3">
    <name type="scientific">Phyllostomus discolor</name>
    <name type="common">pale spear-nosed bat</name>
    <dbReference type="NCBI Taxonomy" id="89673"/>
    <lineage>
        <taxon>Eukaryota</taxon>
        <taxon>Metazoa</taxon>
        <taxon>Chordata</taxon>
        <taxon>Craniata</taxon>
        <taxon>Vertebrata</taxon>
        <taxon>Euteleostomi</taxon>
        <taxon>Mammalia</taxon>
        <taxon>Eutheria</taxon>
        <taxon>Laurasiatheria</taxon>
        <taxon>Chiroptera</taxon>
        <taxon>Yangochiroptera</taxon>
        <taxon>Phyllostomidae</taxon>
        <taxon>Phyllostominae</taxon>
        <taxon>Phyllostomus</taxon>
    </lineage>
</organism>
<protein>
    <submittedName>
        <fullName evidence="2">Uncharacterized protein</fullName>
    </submittedName>
</protein>
<feature type="region of interest" description="Disordered" evidence="1">
    <location>
        <begin position="1"/>
        <end position="59"/>
    </location>
</feature>
<proteinExistence type="predicted"/>